<comment type="caution">
    <text evidence="1">The sequence shown here is derived from an EMBL/GenBank/DDBJ whole genome shotgun (WGS) entry which is preliminary data.</text>
</comment>
<accession>A0A8H7JAW0</accession>
<dbReference type="OrthoDB" id="3792666at2759"/>
<organism evidence="1 2">
    <name type="scientific">Ascochyta lentis</name>
    <dbReference type="NCBI Taxonomy" id="205686"/>
    <lineage>
        <taxon>Eukaryota</taxon>
        <taxon>Fungi</taxon>
        <taxon>Dikarya</taxon>
        <taxon>Ascomycota</taxon>
        <taxon>Pezizomycotina</taxon>
        <taxon>Dothideomycetes</taxon>
        <taxon>Pleosporomycetidae</taxon>
        <taxon>Pleosporales</taxon>
        <taxon>Pleosporineae</taxon>
        <taxon>Didymellaceae</taxon>
        <taxon>Ascochyta</taxon>
    </lineage>
</organism>
<dbReference type="AlphaFoldDB" id="A0A8H7JAW0"/>
<dbReference type="Proteomes" id="UP000651452">
    <property type="component" value="Unassembled WGS sequence"/>
</dbReference>
<name>A0A8H7JAW0_9PLEO</name>
<proteinExistence type="predicted"/>
<protein>
    <submittedName>
        <fullName evidence="1">Uncharacterized protein</fullName>
    </submittedName>
</protein>
<evidence type="ECO:0000313" key="1">
    <source>
        <dbReference type="EMBL" id="KAF9701310.1"/>
    </source>
</evidence>
<keyword evidence="2" id="KW-1185">Reference proteome</keyword>
<gene>
    <name evidence="1" type="ORF">EKO04_000017</name>
</gene>
<dbReference type="EMBL" id="RZGK01000002">
    <property type="protein sequence ID" value="KAF9701310.1"/>
    <property type="molecule type" value="Genomic_DNA"/>
</dbReference>
<evidence type="ECO:0000313" key="2">
    <source>
        <dbReference type="Proteomes" id="UP000651452"/>
    </source>
</evidence>
<reference evidence="1" key="2">
    <citation type="submission" date="2020-09" db="EMBL/GenBank/DDBJ databases">
        <title>Reference genome assembly for Australian Ascochyta lentis isolate Al4.</title>
        <authorList>
            <person name="Lee R.C."/>
            <person name="Farfan-Caceres L.M."/>
            <person name="Debler J.W."/>
            <person name="Williams A.H."/>
            <person name="Henares B.M."/>
        </authorList>
    </citation>
    <scope>NUCLEOTIDE SEQUENCE</scope>
    <source>
        <strain evidence="1">Al4</strain>
    </source>
</reference>
<sequence length="319" mass="36447">MPPTARLPTAEFQSLLLPPIRIRLRTLHTFNRPQCTPIARHCARPAATCPAQRRSLHLYKTARARTALGMQKMLGFSLYEIEAPAVSNHRVNLVKSEFDHTPIAQDISLQALYDDHIAPGKMLYMTQPISKKLSENYERMRDEYIPAHTNNYAIVPAHSIEVVLKNPQTEGKQLGPLKGVHLVLANPVAYTKEAFDRAYQFIEQGSPVEFRVRLLGSVVKKRMKTARPRADAWPWMHAHFPHLRPDFILKSMPEGTEYLIKPVSDGYTVQFVLGRRAEEMPVLDLTRRVFRVKKAVAEARGMHLRGGFEEMIRRDDLKG</sequence>
<reference evidence="1" key="1">
    <citation type="submission" date="2018-12" db="EMBL/GenBank/DDBJ databases">
        <authorList>
            <person name="Syme R.A."/>
            <person name="Farfan-Caceres L."/>
            <person name="Lichtenzveig J."/>
        </authorList>
    </citation>
    <scope>NUCLEOTIDE SEQUENCE</scope>
    <source>
        <strain evidence="1">Al4</strain>
    </source>
</reference>